<feature type="domain" description="DZANK-type" evidence="1">
    <location>
        <begin position="12"/>
        <end position="58"/>
    </location>
</feature>
<gene>
    <name evidence="2" type="ORF">ACFFLM_18100</name>
</gene>
<evidence type="ECO:0000259" key="1">
    <source>
        <dbReference type="Pfam" id="PF12773"/>
    </source>
</evidence>
<dbReference type="RefSeq" id="WP_380013559.1">
    <property type="nucleotide sequence ID" value="NZ_JBHLYR010000058.1"/>
</dbReference>
<evidence type="ECO:0000313" key="3">
    <source>
        <dbReference type="Proteomes" id="UP001589733"/>
    </source>
</evidence>
<reference evidence="2 3" key="1">
    <citation type="submission" date="2024-09" db="EMBL/GenBank/DDBJ databases">
        <authorList>
            <person name="Sun Q."/>
            <person name="Mori K."/>
        </authorList>
    </citation>
    <scope>NUCLEOTIDE SEQUENCE [LARGE SCALE GENOMIC DNA]</scope>
    <source>
        <strain evidence="2 3">JCM 13503</strain>
    </source>
</reference>
<dbReference type="Proteomes" id="UP001589733">
    <property type="component" value="Unassembled WGS sequence"/>
</dbReference>
<evidence type="ECO:0000313" key="2">
    <source>
        <dbReference type="EMBL" id="MFB9993872.1"/>
    </source>
</evidence>
<dbReference type="InterPro" id="IPR025874">
    <property type="entry name" value="DZR"/>
</dbReference>
<name>A0ABV6B287_9DEIO</name>
<dbReference type="EMBL" id="JBHLYR010000058">
    <property type="protein sequence ID" value="MFB9993872.1"/>
    <property type="molecule type" value="Genomic_DNA"/>
</dbReference>
<keyword evidence="3" id="KW-1185">Reference proteome</keyword>
<organism evidence="2 3">
    <name type="scientific">Deinococcus oregonensis</name>
    <dbReference type="NCBI Taxonomy" id="1805970"/>
    <lineage>
        <taxon>Bacteria</taxon>
        <taxon>Thermotogati</taxon>
        <taxon>Deinococcota</taxon>
        <taxon>Deinococci</taxon>
        <taxon>Deinococcales</taxon>
        <taxon>Deinococcaceae</taxon>
        <taxon>Deinococcus</taxon>
    </lineage>
</organism>
<dbReference type="Pfam" id="PF12773">
    <property type="entry name" value="DZR"/>
    <property type="match status" value="1"/>
</dbReference>
<accession>A0ABV6B287</accession>
<comment type="caution">
    <text evidence="2">The sequence shown here is derived from an EMBL/GenBank/DDBJ whole genome shotgun (WGS) entry which is preliminary data.</text>
</comment>
<protein>
    <submittedName>
        <fullName evidence="2">Zinc ribbon domain-containing protein</fullName>
    </submittedName>
</protein>
<sequence length="71" mass="7726">MSADEDLRFQLCPRCFRAVPLASGERYCTNDGERMLEACPACGASIASPYARFCGQCGLEFAVKAVDGRRS</sequence>
<proteinExistence type="predicted"/>